<protein>
    <submittedName>
        <fullName evidence="1">Uncharacterized protein</fullName>
    </submittedName>
</protein>
<evidence type="ECO:0000313" key="2">
    <source>
        <dbReference type="Proteomes" id="UP000331127"/>
    </source>
</evidence>
<reference evidence="1 2" key="1">
    <citation type="submission" date="2019-10" db="EMBL/GenBank/DDBJ databases">
        <title>Whole genome shotgun sequence of Acrocarpospora macrocephala NBRC 16266.</title>
        <authorList>
            <person name="Ichikawa N."/>
            <person name="Kimura A."/>
            <person name="Kitahashi Y."/>
            <person name="Komaki H."/>
            <person name="Oguchi A."/>
        </authorList>
    </citation>
    <scope>NUCLEOTIDE SEQUENCE [LARGE SCALE GENOMIC DNA]</scope>
    <source>
        <strain evidence="1 2">NBRC 16266</strain>
    </source>
</reference>
<proteinExistence type="predicted"/>
<dbReference type="AlphaFoldDB" id="A0A5M3WQK2"/>
<evidence type="ECO:0000313" key="1">
    <source>
        <dbReference type="EMBL" id="GES09561.1"/>
    </source>
</evidence>
<organism evidence="1 2">
    <name type="scientific">Acrocarpospora macrocephala</name>
    <dbReference type="NCBI Taxonomy" id="150177"/>
    <lineage>
        <taxon>Bacteria</taxon>
        <taxon>Bacillati</taxon>
        <taxon>Actinomycetota</taxon>
        <taxon>Actinomycetes</taxon>
        <taxon>Streptosporangiales</taxon>
        <taxon>Streptosporangiaceae</taxon>
        <taxon>Acrocarpospora</taxon>
    </lineage>
</organism>
<accession>A0A5M3WQK2</accession>
<gene>
    <name evidence="1" type="ORF">Amac_031570</name>
</gene>
<name>A0A5M3WQK2_9ACTN</name>
<dbReference type="EMBL" id="BLAE01000016">
    <property type="protein sequence ID" value="GES09561.1"/>
    <property type="molecule type" value="Genomic_DNA"/>
</dbReference>
<dbReference type="Proteomes" id="UP000331127">
    <property type="component" value="Unassembled WGS sequence"/>
</dbReference>
<keyword evidence="2" id="KW-1185">Reference proteome</keyword>
<sequence length="117" mass="12743">MVIMPVRHHDRVEATFVYSSYVLGCGEARAICVRSYASINEYAGATGLDKDRRPADLIAAAEYLNPQTAIYTSVCHRPISRPVGGLNASNTVSCAWRGSRSIRHGLGVVVYINSSAW</sequence>
<comment type="caution">
    <text evidence="1">The sequence shown here is derived from an EMBL/GenBank/DDBJ whole genome shotgun (WGS) entry which is preliminary data.</text>
</comment>